<protein>
    <submittedName>
        <fullName evidence="1">Uncharacterized protein</fullName>
    </submittedName>
</protein>
<sequence>MAKKAVTRSALLNRWKGIEEEDEDDDDQIDHPRRQLKEEWFSDAFNFLISLPRGQHIWCSSWDLMGPLLETFYNYFKDESDCSPLKILWTRISNETRECTQCICQHHQAQETYHKEYEPTSIGPLLEVLRTLDEERVSRHLKEINARVTEGKYDPHHNAEVVCLMFEVLMFPYLLEDQLLATEFETFIEAIDNSHELTLAGTQQYPGVYALFFLRSRKARSIGFRLAGHMGKLRKSMDLEPLQPLLKKRIGFLETDMVPLVAEASRPRVQLERISVWLGIKALLGFLEPPAFEEGILDRYPVFLSIVLNHISDDSLEFSHAVNCLRLLFEMLGCKLWLRSTLSASVMRNTLLGQCFHTRNEKSHKEIFDLFLPFLQSLEALQDGEHEKQRRHFLYFLLHQVTVSSNFSILMRQKARQMALLIVYRGYRMNPPCPPYECAHMWGPSLVSSLRDSSLHSSLRQPAFDLIQTIIVSDASVLVASVLKSDFSNDKAIPIACVDEKDEEMLFDDNVEEKDISCWSEFHFQCQVTSLAHCGWMCIPMLWFDVLVGIDPLVLPVSFSKAVFWAISRFSMLAPENSVIQETSVANGLRNFAPEISHLVGWKVPSGSDDGGDGMEPKNSVVVSKMCIPLIRTFRRFASHYISRMEQGELIRQWTWEPMIAESLILLLFDPNDNDRQVSRQILEQFSSGRGLTCGLQFLCSSQSSLVAISIGLRHAVKLVQLDSVLRNFQMLHHFFFVLCKLLKEGYFSTSTVGNSSRILNASKLTSQGGFLRQPVSVTRVDDLQSIVSSTVWEKFCFLIAEIAWSSVQKCLAKGKEVIDNKISQMTCIRLLEILPVIFEMHFRSTRIVTKSILDLNWLQDLMDWGRSSLTVIVRYWKQTLTSLLSFFKKSCSDATASAIKTIEKLLSSDNVEKDELSAQVSQLCISLIDEGGLTFKKTRAKSRSLITEELLHDRNCSVENVDLFSSKHATGYSYTEKYVGKETSDLILISDDEKDSETLVHQENIRLGHILDSKVFNSNGIDGALHPNLEGKLPSEISSLRNTPQALSEGSSPNFDDLPIEKLESDKSEDQLVSMSHLKSKCIDDNETEELSRESGFLDSCPPHNLSDVNLSGETVDLGRTEHSMSQPGCSLKQLSDQSTNLKSNGHKSINVVLPKSEAVINKVVQDNEDDIWEFSFFKSARPQKSFSKPINSAPKRQVIQLNLPVGNRSGLGRVDGQIRRFKAPRLDDWYKPILELDYFATVGLVSADTDVNKAVKKLKEVPVCFKSPDEYVQVFQPLVLEELKAQLNSSFQEMASVEEMCCGSLSVLSVERVDDFHILRCVHEDTDSSGSRSCLEHDLVLLTRQPLTSSPSNIHMVGKVEKREIDNKRKLNILIIRLYLQNGCSRLNQARKFLVERSKWCICRLMSITPQLREFQALSSMKEIPLLPVILNPSSHSHDCRNSKRENLSELSRPLQQALQSSYNHSQLEAISIAIGSLGSKRDFQLSLIQGPPGTGKTRTIVAIVSGLLAFSRLRNDKKSPNDYLKSTTISRTHSRLQINQSAAIARAWQDAALARQLNEDAEGNIMSMSSCSRGGRVLICAQSNAAVDELVSRISAGGLYGSEGHMYKPYLVRVGNPKTVHPDSLPFFIDTLVDQRLSKEKVKDGTTGASISTLRSNLESLVDSIRFYEAKHVNLRDGNSDASRYLLEGEAIRSCESEELSGEELEAKLRRLYEKKKLTYRDLSNALAQERKASEETKALRHKLRRAILKEAEIIVTTLSGCGGDLYGVCAESISSHKFCSSSESTLFDAVVIDEAAQALEPATLIPLQLLKSKGTRCILVGDPKQLPATVLSNIASKYLFQCSMFERLQRAGYPVIMLDQQYRMHPEICHFPALHFYDGKLKNGNEASCKVASFHVTHGLGPYVVFDITDGQESRGKKSNALSLYNQCEAEAAVEVLKFFKKRYPAEFSGGRIGVVTPYKSQLSLLRSLCAQAFGSSVMAEIEFNTVDGFQGREVDILVLSTVRAAEPSAIHRLNSSSIGFVADVRRMNVALTRARLSLWIIGNARTLQTNENWAALLKDAKDRDLVIPVRRPYGSIFKSFSSKDPATEGPGNAIPGESEHGCQTIKDAVREHKRRVKNASYSLPTNAAISTIGKNNEDQSSKRTKSLVRGVSKDVSSSRRTRDKLISQQGSGGGNPDEKSRNNSEKMTGETQTKLKSTASKDCLESSKCKERKLTTVTGLRSSKGSLEVKDVRDVAKASNQVEMPKHTIVNRKQQRDAVDALLSSALISSRKPESSLKSLPVKRNLSSTSTEDCAIRLPKSRKGSS</sequence>
<dbReference type="EMBL" id="CM044701">
    <property type="protein sequence ID" value="KAI5679566.1"/>
    <property type="molecule type" value="Genomic_DNA"/>
</dbReference>
<reference evidence="2" key="1">
    <citation type="journal article" date="2023" name="Nat. Plants">
        <title>Single-cell RNA sequencing provides a high-resolution roadmap for understanding the multicellular compartmentation of specialized metabolism.</title>
        <authorList>
            <person name="Sun S."/>
            <person name="Shen X."/>
            <person name="Li Y."/>
            <person name="Li Y."/>
            <person name="Wang S."/>
            <person name="Li R."/>
            <person name="Zhang H."/>
            <person name="Shen G."/>
            <person name="Guo B."/>
            <person name="Wei J."/>
            <person name="Xu J."/>
            <person name="St-Pierre B."/>
            <person name="Chen S."/>
            <person name="Sun C."/>
        </authorList>
    </citation>
    <scope>NUCLEOTIDE SEQUENCE [LARGE SCALE GENOMIC DNA]</scope>
</reference>
<evidence type="ECO:0000313" key="1">
    <source>
        <dbReference type="EMBL" id="KAI5679566.1"/>
    </source>
</evidence>
<name>A0ACC0C3T9_CATRO</name>
<proteinExistence type="predicted"/>
<accession>A0ACC0C3T9</accession>
<keyword evidence="2" id="KW-1185">Reference proteome</keyword>
<gene>
    <name evidence="1" type="ORF">M9H77_00793</name>
</gene>
<organism evidence="1 2">
    <name type="scientific">Catharanthus roseus</name>
    <name type="common">Madagascar periwinkle</name>
    <name type="synonym">Vinca rosea</name>
    <dbReference type="NCBI Taxonomy" id="4058"/>
    <lineage>
        <taxon>Eukaryota</taxon>
        <taxon>Viridiplantae</taxon>
        <taxon>Streptophyta</taxon>
        <taxon>Embryophyta</taxon>
        <taxon>Tracheophyta</taxon>
        <taxon>Spermatophyta</taxon>
        <taxon>Magnoliopsida</taxon>
        <taxon>eudicotyledons</taxon>
        <taxon>Gunneridae</taxon>
        <taxon>Pentapetalae</taxon>
        <taxon>asterids</taxon>
        <taxon>lamiids</taxon>
        <taxon>Gentianales</taxon>
        <taxon>Apocynaceae</taxon>
        <taxon>Rauvolfioideae</taxon>
        <taxon>Vinceae</taxon>
        <taxon>Catharanthinae</taxon>
        <taxon>Catharanthus</taxon>
    </lineage>
</organism>
<comment type="caution">
    <text evidence="1">The sequence shown here is derived from an EMBL/GenBank/DDBJ whole genome shotgun (WGS) entry which is preliminary data.</text>
</comment>
<evidence type="ECO:0000313" key="2">
    <source>
        <dbReference type="Proteomes" id="UP001060085"/>
    </source>
</evidence>
<dbReference type="Proteomes" id="UP001060085">
    <property type="component" value="Linkage Group LG01"/>
</dbReference>